<proteinExistence type="predicted"/>
<evidence type="ECO:0000256" key="1">
    <source>
        <dbReference type="SAM" id="Phobius"/>
    </source>
</evidence>
<feature type="transmembrane region" description="Helical" evidence="1">
    <location>
        <begin position="21"/>
        <end position="43"/>
    </location>
</feature>
<accession>A0A6B0U6E6</accession>
<dbReference type="AlphaFoldDB" id="A0A6B0U6E6"/>
<organism evidence="2">
    <name type="scientific">Ixodes ricinus</name>
    <name type="common">Common tick</name>
    <name type="synonym">Acarus ricinus</name>
    <dbReference type="NCBI Taxonomy" id="34613"/>
    <lineage>
        <taxon>Eukaryota</taxon>
        <taxon>Metazoa</taxon>
        <taxon>Ecdysozoa</taxon>
        <taxon>Arthropoda</taxon>
        <taxon>Chelicerata</taxon>
        <taxon>Arachnida</taxon>
        <taxon>Acari</taxon>
        <taxon>Parasitiformes</taxon>
        <taxon>Ixodida</taxon>
        <taxon>Ixodoidea</taxon>
        <taxon>Ixodidae</taxon>
        <taxon>Ixodinae</taxon>
        <taxon>Ixodes</taxon>
    </lineage>
</organism>
<keyword evidence="1" id="KW-0812">Transmembrane</keyword>
<keyword evidence="1" id="KW-0472">Membrane</keyword>
<sequence>MKQLCRAGAPWRLPPCITLRFVCFFLVYIHAQCPSAVNFFWFFTRRFSGPTQVNIVETKPIIILRAYFSYHCWFQRECHQIITVPRCH</sequence>
<evidence type="ECO:0000313" key="2">
    <source>
        <dbReference type="EMBL" id="MXU85951.1"/>
    </source>
</evidence>
<keyword evidence="1" id="KW-1133">Transmembrane helix</keyword>
<dbReference type="EMBL" id="GIFC01003868">
    <property type="protein sequence ID" value="MXU85951.1"/>
    <property type="molecule type" value="Transcribed_RNA"/>
</dbReference>
<reference evidence="2" key="1">
    <citation type="submission" date="2019-12" db="EMBL/GenBank/DDBJ databases">
        <title>An insight into the sialome of adult female Ixodes ricinus ticks feeding for 6 days.</title>
        <authorList>
            <person name="Perner J."/>
            <person name="Ribeiro J.M.C."/>
        </authorList>
    </citation>
    <scope>NUCLEOTIDE SEQUENCE</scope>
    <source>
        <strain evidence="2">Semi-engorged</strain>
        <tissue evidence="2">Salivary glands</tissue>
    </source>
</reference>
<name>A0A6B0U6E6_IXORI</name>
<protein>
    <submittedName>
        <fullName evidence="2">Putative secreted protein</fullName>
    </submittedName>
</protein>